<dbReference type="InterPro" id="IPR000847">
    <property type="entry name" value="LysR_HTH_N"/>
</dbReference>
<dbReference type="PROSITE" id="PS50931">
    <property type="entry name" value="HTH_LYSR"/>
    <property type="match status" value="1"/>
</dbReference>
<keyword evidence="4" id="KW-0804">Transcription</keyword>
<dbReference type="Pfam" id="PF03466">
    <property type="entry name" value="LysR_substrate"/>
    <property type="match status" value="1"/>
</dbReference>
<dbReference type="RefSeq" id="WP_176611984.1">
    <property type="nucleotide sequence ID" value="NZ_JABXXR010000001.1"/>
</dbReference>
<dbReference type="Pfam" id="PF00126">
    <property type="entry name" value="HTH_1"/>
    <property type="match status" value="1"/>
</dbReference>
<comment type="caution">
    <text evidence="6">The sequence shown here is derived from an EMBL/GenBank/DDBJ whole genome shotgun (WGS) entry which is preliminary data.</text>
</comment>
<keyword evidence="3" id="KW-0238">DNA-binding</keyword>
<dbReference type="FunFam" id="1.10.10.10:FF:000001">
    <property type="entry name" value="LysR family transcriptional regulator"/>
    <property type="match status" value="1"/>
</dbReference>
<dbReference type="GO" id="GO:0043565">
    <property type="term" value="F:sequence-specific DNA binding"/>
    <property type="evidence" value="ECO:0007669"/>
    <property type="project" value="TreeGrafter"/>
</dbReference>
<evidence type="ECO:0000313" key="7">
    <source>
        <dbReference type="Proteomes" id="UP000585665"/>
    </source>
</evidence>
<dbReference type="InterPro" id="IPR005119">
    <property type="entry name" value="LysR_subst-bd"/>
</dbReference>
<evidence type="ECO:0000256" key="3">
    <source>
        <dbReference type="ARBA" id="ARBA00023125"/>
    </source>
</evidence>
<reference evidence="6 7" key="1">
    <citation type="submission" date="2020-06" db="EMBL/GenBank/DDBJ databases">
        <title>Description of novel acetic acid bacteria.</title>
        <authorList>
            <person name="Sombolestani A."/>
        </authorList>
    </citation>
    <scope>NUCLEOTIDE SEQUENCE [LARGE SCALE GENOMIC DNA]</scope>
    <source>
        <strain evidence="6 7">LMG 27010</strain>
    </source>
</reference>
<proteinExistence type="inferred from homology"/>
<dbReference type="InterPro" id="IPR036388">
    <property type="entry name" value="WH-like_DNA-bd_sf"/>
</dbReference>
<sequence length="311" mass="33661">MNRLPDLEAWAIFAKVVETRSFAQAAEALRLSKPTVSKAITRLEQRLGVALLNRTSRKLALTEAGRGAVDRAARLLAEGELIEAEIQDRAPVPAGRVRVSAPMSFGLMHLAPILPDFMAAYPAVEIEVDFNDAVVDLVGGGYDLALRIGTLATSSLRARRLCAVRLLVVASPQNLHRFGQPAHPRDLENRPGLVYTGVASPGTVRLTGPGDDSYQVTLSGGLRSNNAEAFLPALRAGCGIALMPEFMIWRELRDGVLEHVLPDWGAAPIALHLVTPPGALRPARVSVLMEYLRSRLSSAPWAIDHDPRQDV</sequence>
<dbReference type="GO" id="GO:0006351">
    <property type="term" value="P:DNA-templated transcription"/>
    <property type="evidence" value="ECO:0007669"/>
    <property type="project" value="TreeGrafter"/>
</dbReference>
<keyword evidence="7" id="KW-1185">Reference proteome</keyword>
<protein>
    <submittedName>
        <fullName evidence="6">LysR family transcriptional regulator</fullName>
    </submittedName>
</protein>
<accession>A0A850P9H8</accession>
<dbReference type="EMBL" id="JABXXR010000001">
    <property type="protein sequence ID" value="NVN38956.1"/>
    <property type="molecule type" value="Genomic_DNA"/>
</dbReference>
<dbReference type="SUPFAM" id="SSF46785">
    <property type="entry name" value="Winged helix' DNA-binding domain"/>
    <property type="match status" value="1"/>
</dbReference>
<dbReference type="SUPFAM" id="SSF53850">
    <property type="entry name" value="Periplasmic binding protein-like II"/>
    <property type="match status" value="1"/>
</dbReference>
<dbReference type="Gene3D" id="1.10.10.10">
    <property type="entry name" value="Winged helix-like DNA-binding domain superfamily/Winged helix DNA-binding domain"/>
    <property type="match status" value="1"/>
</dbReference>
<organism evidence="6 7">
    <name type="scientific">Ameyamaea chiangmaiensis</name>
    <dbReference type="NCBI Taxonomy" id="442969"/>
    <lineage>
        <taxon>Bacteria</taxon>
        <taxon>Pseudomonadati</taxon>
        <taxon>Pseudomonadota</taxon>
        <taxon>Alphaproteobacteria</taxon>
        <taxon>Acetobacterales</taxon>
        <taxon>Acetobacteraceae</taxon>
        <taxon>Ameyamaea</taxon>
    </lineage>
</organism>
<gene>
    <name evidence="6" type="ORF">HUK82_00050</name>
</gene>
<dbReference type="CDD" id="cd08422">
    <property type="entry name" value="PBP2_CrgA_like"/>
    <property type="match status" value="1"/>
</dbReference>
<dbReference type="Proteomes" id="UP000585665">
    <property type="component" value="Unassembled WGS sequence"/>
</dbReference>
<comment type="similarity">
    <text evidence="1">Belongs to the LysR transcriptional regulatory family.</text>
</comment>
<dbReference type="InterPro" id="IPR058163">
    <property type="entry name" value="LysR-type_TF_proteobact-type"/>
</dbReference>
<evidence type="ECO:0000256" key="2">
    <source>
        <dbReference type="ARBA" id="ARBA00023015"/>
    </source>
</evidence>
<evidence type="ECO:0000256" key="4">
    <source>
        <dbReference type="ARBA" id="ARBA00023163"/>
    </source>
</evidence>
<feature type="domain" description="HTH lysR-type" evidence="5">
    <location>
        <begin position="5"/>
        <end position="62"/>
    </location>
</feature>
<evidence type="ECO:0000256" key="1">
    <source>
        <dbReference type="ARBA" id="ARBA00009437"/>
    </source>
</evidence>
<dbReference type="PRINTS" id="PR00039">
    <property type="entry name" value="HTHLYSR"/>
</dbReference>
<dbReference type="GO" id="GO:0003700">
    <property type="term" value="F:DNA-binding transcription factor activity"/>
    <property type="evidence" value="ECO:0007669"/>
    <property type="project" value="InterPro"/>
</dbReference>
<evidence type="ECO:0000313" key="6">
    <source>
        <dbReference type="EMBL" id="NVN38956.1"/>
    </source>
</evidence>
<dbReference type="Gene3D" id="3.40.190.290">
    <property type="match status" value="1"/>
</dbReference>
<dbReference type="InterPro" id="IPR036390">
    <property type="entry name" value="WH_DNA-bd_sf"/>
</dbReference>
<dbReference type="PANTHER" id="PTHR30537:SF5">
    <property type="entry name" value="HTH-TYPE TRANSCRIPTIONAL ACTIVATOR TTDR-RELATED"/>
    <property type="match status" value="1"/>
</dbReference>
<keyword evidence="2" id="KW-0805">Transcription regulation</keyword>
<dbReference type="PANTHER" id="PTHR30537">
    <property type="entry name" value="HTH-TYPE TRANSCRIPTIONAL REGULATOR"/>
    <property type="match status" value="1"/>
</dbReference>
<dbReference type="AlphaFoldDB" id="A0A850P9H8"/>
<evidence type="ECO:0000259" key="5">
    <source>
        <dbReference type="PROSITE" id="PS50931"/>
    </source>
</evidence>
<name>A0A850P9H8_9PROT</name>